<name>A0A6N9I1E6_9LACO</name>
<dbReference type="Pfam" id="PF01944">
    <property type="entry name" value="SpoIIM"/>
    <property type="match status" value="1"/>
</dbReference>
<dbReference type="EMBL" id="WEZQ01000005">
    <property type="protein sequence ID" value="MYV16760.1"/>
    <property type="molecule type" value="Genomic_DNA"/>
</dbReference>
<feature type="transmembrane region" description="Helical" evidence="1">
    <location>
        <begin position="12"/>
        <end position="38"/>
    </location>
</feature>
<protein>
    <recommendedName>
        <fullName evidence="4">Stage II sporulation protein M</fullName>
    </recommendedName>
</protein>
<keyword evidence="1" id="KW-0812">Transmembrane</keyword>
<evidence type="ECO:0000313" key="3">
    <source>
        <dbReference type="Proteomes" id="UP000449209"/>
    </source>
</evidence>
<evidence type="ECO:0008006" key="4">
    <source>
        <dbReference type="Google" id="ProtNLM"/>
    </source>
</evidence>
<keyword evidence="1" id="KW-0472">Membrane</keyword>
<gene>
    <name evidence="2" type="ORF">GB993_04430</name>
</gene>
<reference evidence="2 3" key="1">
    <citation type="journal article" date="2019" name="Appl. Environ. Microbiol.">
        <title>Genetic determinants of hydroxycinnamic acid metabolism in heterofermentative lactobacilli.</title>
        <authorList>
            <person name="Gaur G."/>
            <person name="Oh J.H."/>
            <person name="Filannino P."/>
            <person name="Gobbetti M."/>
            <person name="van Pijkeren J.P."/>
            <person name="Ganzle M.G."/>
        </authorList>
    </citation>
    <scope>NUCLEOTIDE SEQUENCE [LARGE SCALE GENOMIC DNA]</scope>
    <source>
        <strain evidence="2 3">C5</strain>
    </source>
</reference>
<dbReference type="AlphaFoldDB" id="A0A6N9I1E6"/>
<feature type="transmembrane region" description="Helical" evidence="1">
    <location>
        <begin position="77"/>
        <end position="108"/>
    </location>
</feature>
<comment type="caution">
    <text evidence="2">The sequence shown here is derived from an EMBL/GenBank/DDBJ whole genome shotgun (WGS) entry which is preliminary data.</text>
</comment>
<feature type="transmembrane region" description="Helical" evidence="1">
    <location>
        <begin position="174"/>
        <end position="194"/>
    </location>
</feature>
<sequence>MQINYFKKRWALYWPQFVYFAIIMMLIWLLVPTIFYVFHLDGQSARDGLTLGLNVNTSGRLNNWQNVLSLFERNYGLAWFCVSVAFLPLPCYWLFAIINALTVGIVLVGSQPIATLFLGILPHGIFEITAQILTFCIAAQITKYIQQSIHQLCHPTQCPPAIQWSTLLIDMCSIVPLLYVVSAIIETFITPVLLQDYF</sequence>
<evidence type="ECO:0000313" key="2">
    <source>
        <dbReference type="EMBL" id="MYV16760.1"/>
    </source>
</evidence>
<proteinExistence type="predicted"/>
<dbReference type="Proteomes" id="UP000449209">
    <property type="component" value="Unassembled WGS sequence"/>
</dbReference>
<dbReference type="InterPro" id="IPR002798">
    <property type="entry name" value="SpoIIM-like"/>
</dbReference>
<dbReference type="RefSeq" id="WP_161003248.1">
    <property type="nucleotide sequence ID" value="NZ_WEZQ01000005.1"/>
</dbReference>
<keyword evidence="1" id="KW-1133">Transmembrane helix</keyword>
<dbReference type="OrthoDB" id="2318790at2"/>
<evidence type="ECO:0000256" key="1">
    <source>
        <dbReference type="SAM" id="Phobius"/>
    </source>
</evidence>
<accession>A0A6N9I1E6</accession>
<organism evidence="2 3">
    <name type="scientific">Furfurilactobacillus milii</name>
    <dbReference type="NCBI Taxonomy" id="2888272"/>
    <lineage>
        <taxon>Bacteria</taxon>
        <taxon>Bacillati</taxon>
        <taxon>Bacillota</taxon>
        <taxon>Bacilli</taxon>
        <taxon>Lactobacillales</taxon>
        <taxon>Lactobacillaceae</taxon>
        <taxon>Furfurilactobacillus</taxon>
    </lineage>
</organism>